<reference evidence="1" key="1">
    <citation type="submission" date="1996-04" db="EMBL/GenBank/DDBJ databases">
        <title>A putative serine protease helps to ensure stable inheritance of cryptic plasmid pPOD2000 from Bacillus subtilis.</title>
        <authorList>
            <person name="Thorsted P.B."/>
            <person name="Rowlinson C."/>
            <person name="Gleave A.P."/>
            <person name="Thomas C.M."/>
        </authorList>
    </citation>
    <scope>NUCLEOTIDE SEQUENCE</scope>
    <source>
        <plasmid evidence="1">pPOD2000</plasmid>
    </source>
</reference>
<dbReference type="EMBL" id="U55043">
    <property type="protein sequence ID" value="AAA99148.1"/>
    <property type="molecule type" value="Genomic_DNA"/>
</dbReference>
<proteinExistence type="predicted"/>
<protein>
    <submittedName>
        <fullName evidence="1">Uncharacterized protein</fullName>
    </submittedName>
</protein>
<accession>Q45501</accession>
<geneLocation type="plasmid" evidence="1">
    <name>pPOD2000</name>
</geneLocation>
<dbReference type="AlphaFoldDB" id="Q45501"/>
<name>Q45501_BACIU</name>
<sequence length="174" mass="19050" precursor="true">MVKPVFKFNVVFLSLLVLVFAVIFQPISSAKAVESEGEFEVNEKQLDLALEIAESDLTQTTIVKDGLLVMKYDSYKEANVSKQAFKRFSQLVDVVNSDINKGIVVAKGSINDVLNTHPEVKDVESSKVTDVRDGEISTKIVVRSGYVLMSNSETNKAIKIVAAAGAIASLLRHF</sequence>
<keyword evidence="1" id="KW-0614">Plasmid</keyword>
<organism evidence="1">
    <name type="scientific">Bacillus subtilis</name>
    <dbReference type="NCBI Taxonomy" id="1423"/>
    <lineage>
        <taxon>Bacteria</taxon>
        <taxon>Bacillati</taxon>
        <taxon>Bacillota</taxon>
        <taxon>Bacilli</taxon>
        <taxon>Bacillales</taxon>
        <taxon>Bacillaceae</taxon>
        <taxon>Bacillus</taxon>
    </lineage>
</organism>
<evidence type="ECO:0000313" key="1">
    <source>
        <dbReference type="EMBL" id="AAA99148.1"/>
    </source>
</evidence>